<accession>A0A0N5AKT0</accession>
<dbReference type="Pfam" id="PF00108">
    <property type="entry name" value="Thiolase_N"/>
    <property type="match status" value="1"/>
</dbReference>
<comment type="subcellular location">
    <subcellularLocation>
        <location evidence="1">Mitochondrion</location>
    </subcellularLocation>
</comment>
<dbReference type="STRING" id="451379.A0A0N5AKT0"/>
<dbReference type="PANTHER" id="PTHR18919">
    <property type="entry name" value="ACETYL-COA C-ACYLTRANSFERASE"/>
    <property type="match status" value="1"/>
</dbReference>
<organism evidence="13 14">
    <name type="scientific">Syphacia muris</name>
    <dbReference type="NCBI Taxonomy" id="451379"/>
    <lineage>
        <taxon>Eukaryota</taxon>
        <taxon>Metazoa</taxon>
        <taxon>Ecdysozoa</taxon>
        <taxon>Nematoda</taxon>
        <taxon>Chromadorea</taxon>
        <taxon>Rhabditida</taxon>
        <taxon>Spirurina</taxon>
        <taxon>Oxyuridomorpha</taxon>
        <taxon>Oxyuroidea</taxon>
        <taxon>Oxyuridae</taxon>
        <taxon>Syphacia</taxon>
    </lineage>
</organism>
<dbReference type="InterPro" id="IPR016039">
    <property type="entry name" value="Thiolase-like"/>
</dbReference>
<evidence type="ECO:0000256" key="2">
    <source>
        <dbReference type="ARBA" id="ARBA00010982"/>
    </source>
</evidence>
<dbReference type="Gene3D" id="3.40.47.10">
    <property type="match status" value="1"/>
</dbReference>
<dbReference type="InterPro" id="IPR020613">
    <property type="entry name" value="Thiolase_CS"/>
</dbReference>
<evidence type="ECO:0000256" key="4">
    <source>
        <dbReference type="ARBA" id="ARBA00022679"/>
    </source>
</evidence>
<evidence type="ECO:0000313" key="13">
    <source>
        <dbReference type="Proteomes" id="UP000046393"/>
    </source>
</evidence>
<dbReference type="InterPro" id="IPR020617">
    <property type="entry name" value="Thiolase_C"/>
</dbReference>
<keyword evidence="5" id="KW-0276">Fatty acid metabolism</keyword>
<dbReference type="GO" id="GO:0005739">
    <property type="term" value="C:mitochondrion"/>
    <property type="evidence" value="ECO:0007669"/>
    <property type="project" value="UniProtKB-SubCell"/>
</dbReference>
<name>A0A0N5AKT0_9BILA</name>
<keyword evidence="6" id="KW-0443">Lipid metabolism</keyword>
<feature type="domain" description="Thiolase N-terminal" evidence="11">
    <location>
        <begin position="37"/>
        <end position="302"/>
    </location>
</feature>
<dbReference type="PIRSF" id="PIRSF000429">
    <property type="entry name" value="Ac-CoA_Ac_transf"/>
    <property type="match status" value="1"/>
</dbReference>
<evidence type="ECO:0000256" key="7">
    <source>
        <dbReference type="ARBA" id="ARBA00023128"/>
    </source>
</evidence>
<evidence type="ECO:0000259" key="11">
    <source>
        <dbReference type="Pfam" id="PF00108"/>
    </source>
</evidence>
<evidence type="ECO:0000313" key="14">
    <source>
        <dbReference type="WBParaSite" id="SMUV_0000511001-mRNA-1"/>
    </source>
</evidence>
<evidence type="ECO:0000256" key="8">
    <source>
        <dbReference type="ARBA" id="ARBA00023315"/>
    </source>
</evidence>
<dbReference type="NCBIfam" id="TIGR01930">
    <property type="entry name" value="AcCoA-C-Actrans"/>
    <property type="match status" value="1"/>
</dbReference>
<keyword evidence="4 10" id="KW-0808">Transferase</keyword>
<dbReference type="AlphaFoldDB" id="A0A0N5AKT0"/>
<dbReference type="CDD" id="cd00751">
    <property type="entry name" value="thiolase"/>
    <property type="match status" value="1"/>
</dbReference>
<keyword evidence="7" id="KW-0496">Mitochondrion</keyword>
<protein>
    <recommendedName>
        <fullName evidence="9">acetyl-CoA C-acyltransferase</fullName>
        <ecNumber evidence="9">2.3.1.16</ecNumber>
    </recommendedName>
</protein>
<feature type="domain" description="Thiolase C-terminal" evidence="12">
    <location>
        <begin position="310"/>
        <end position="449"/>
    </location>
</feature>
<evidence type="ECO:0000256" key="5">
    <source>
        <dbReference type="ARBA" id="ARBA00022832"/>
    </source>
</evidence>
<evidence type="ECO:0000256" key="3">
    <source>
        <dbReference type="ARBA" id="ARBA00022490"/>
    </source>
</evidence>
<evidence type="ECO:0000256" key="9">
    <source>
        <dbReference type="ARBA" id="ARBA00024073"/>
    </source>
</evidence>
<keyword evidence="8 10" id="KW-0012">Acyltransferase</keyword>
<dbReference type="InterPro" id="IPR002155">
    <property type="entry name" value="Thiolase"/>
</dbReference>
<dbReference type="EC" id="2.3.1.16" evidence="9"/>
<keyword evidence="13" id="KW-1185">Reference proteome</keyword>
<evidence type="ECO:0000259" key="12">
    <source>
        <dbReference type="Pfam" id="PF02803"/>
    </source>
</evidence>
<evidence type="ECO:0000256" key="6">
    <source>
        <dbReference type="ARBA" id="ARBA00023098"/>
    </source>
</evidence>
<sequence length="453" mass="49446">MLRTTIIKLPGVRNVCGVRSICENSSLRENPSGLPNIVLVDTVRTPFLTSGTSYKDMMAVDLQRIALLGILYICLGLIDRTKINPNRIDHIVCGTVVQECRTTNLAREAALTAGIPDTATITDLMSLMQSKKIQVGVAGGVELLSDIPIRYNRKARSAMLSLQKTKKPLDKLKVASRIALNFFVPELPAVAEFTSGETMGKSGDRLAAAFGVSRKEQDEFALRSHVLASKAALEGFFTDIIPTFIPGKLPLIVRKDNGIRSSSMEQLMKLKPSFVKPHGTITPGNASFLTDGASAALIMTEEYALKNGFKPKAYLRDFLYVAQDPKDELLLSPAYAIPRLLNKTKLSIQDIDVFEIHEAFAGQLLANINALDCDYFCKEKLHLSEKFGLIPLEKLNLWGGSLSIGHPFGATGIRLVSHAANRLIKEKGRYGLVSACASGGHGVAMLLERYTKS</sequence>
<dbReference type="Proteomes" id="UP000046393">
    <property type="component" value="Unplaced"/>
</dbReference>
<dbReference type="PROSITE" id="PS00737">
    <property type="entry name" value="THIOLASE_2"/>
    <property type="match status" value="1"/>
</dbReference>
<evidence type="ECO:0000256" key="10">
    <source>
        <dbReference type="RuleBase" id="RU003557"/>
    </source>
</evidence>
<proteinExistence type="inferred from homology"/>
<dbReference type="GO" id="GO:0003988">
    <property type="term" value="F:acetyl-CoA C-acyltransferase activity"/>
    <property type="evidence" value="ECO:0007669"/>
    <property type="project" value="UniProtKB-EC"/>
</dbReference>
<dbReference type="Pfam" id="PF02803">
    <property type="entry name" value="Thiolase_C"/>
    <property type="match status" value="1"/>
</dbReference>
<dbReference type="SUPFAM" id="SSF53901">
    <property type="entry name" value="Thiolase-like"/>
    <property type="match status" value="2"/>
</dbReference>
<dbReference type="InterPro" id="IPR020616">
    <property type="entry name" value="Thiolase_N"/>
</dbReference>
<keyword evidence="3" id="KW-0963">Cytoplasm</keyword>
<evidence type="ECO:0000256" key="1">
    <source>
        <dbReference type="ARBA" id="ARBA00004173"/>
    </source>
</evidence>
<dbReference type="PANTHER" id="PTHR18919:SF153">
    <property type="entry name" value="TRIFUNCTIONAL ENZYME SUBUNIT BETA, MITOCHONDRIAL"/>
    <property type="match status" value="1"/>
</dbReference>
<reference evidence="14" key="1">
    <citation type="submission" date="2017-02" db="UniProtKB">
        <authorList>
            <consortium name="WormBaseParasite"/>
        </authorList>
    </citation>
    <scope>IDENTIFICATION</scope>
</reference>
<dbReference type="GO" id="GO:0006635">
    <property type="term" value="P:fatty acid beta-oxidation"/>
    <property type="evidence" value="ECO:0007669"/>
    <property type="project" value="TreeGrafter"/>
</dbReference>
<dbReference type="FunFam" id="3.40.47.10:FF:000011">
    <property type="entry name" value="3-ketoacyl-CoA thiolase"/>
    <property type="match status" value="1"/>
</dbReference>
<comment type="similarity">
    <text evidence="2 10">Belongs to the thiolase-like superfamily. Thiolase family.</text>
</comment>
<dbReference type="WBParaSite" id="SMUV_0000511001-mRNA-1">
    <property type="protein sequence ID" value="SMUV_0000511001-mRNA-1"/>
    <property type="gene ID" value="SMUV_0000511001"/>
</dbReference>